<dbReference type="InterPro" id="IPR013762">
    <property type="entry name" value="Integrase-like_cat_sf"/>
</dbReference>
<dbReference type="Proteomes" id="UP000077671">
    <property type="component" value="Unassembled WGS sequence"/>
</dbReference>
<dbReference type="EMBL" id="LWDD02000664">
    <property type="protein sequence ID" value="KAE8257344.1"/>
    <property type="molecule type" value="Genomic_DNA"/>
</dbReference>
<feature type="region of interest" description="Disordered" evidence="2">
    <location>
        <begin position="1"/>
        <end position="20"/>
    </location>
</feature>
<proteinExistence type="predicted"/>
<dbReference type="SUPFAM" id="SSF56349">
    <property type="entry name" value="DNA breaking-rejoining enzymes"/>
    <property type="match status" value="1"/>
</dbReference>
<comment type="caution">
    <text evidence="3">The sequence shown here is derived from an EMBL/GenBank/DDBJ whole genome shotgun (WGS) entry which is preliminary data.</text>
</comment>
<dbReference type="InterPro" id="IPR011010">
    <property type="entry name" value="DNA_brk_join_enz"/>
</dbReference>
<evidence type="ECO:0000256" key="2">
    <source>
        <dbReference type="SAM" id="MobiDB-lite"/>
    </source>
</evidence>
<protein>
    <submittedName>
        <fullName evidence="3">Uncharacterized protein</fullName>
    </submittedName>
</protein>
<dbReference type="GO" id="GO:0006310">
    <property type="term" value="P:DNA recombination"/>
    <property type="evidence" value="ECO:0007669"/>
    <property type="project" value="UniProtKB-KW"/>
</dbReference>
<reference evidence="3" key="1">
    <citation type="submission" date="2016-04" db="EMBL/GenBank/DDBJ databases">
        <authorList>
            <person name="Nguyen H.D."/>
            <person name="Kesanakurti P."/>
            <person name="Cullis J."/>
            <person name="Levesque C.A."/>
            <person name="Hambleton S."/>
        </authorList>
    </citation>
    <scope>NUCLEOTIDE SEQUENCE</scope>
    <source>
        <strain evidence="3">DAOMC 238032</strain>
    </source>
</reference>
<evidence type="ECO:0000256" key="1">
    <source>
        <dbReference type="ARBA" id="ARBA00023172"/>
    </source>
</evidence>
<name>A0A8T8TAD2_9BASI</name>
<evidence type="ECO:0000313" key="4">
    <source>
        <dbReference type="Proteomes" id="UP000077671"/>
    </source>
</evidence>
<gene>
    <name evidence="3" type="ORF">A4X03_0g4700</name>
</gene>
<organism evidence="3 4">
    <name type="scientific">Tilletia caries</name>
    <name type="common">wheat bunt fungus</name>
    <dbReference type="NCBI Taxonomy" id="13290"/>
    <lineage>
        <taxon>Eukaryota</taxon>
        <taxon>Fungi</taxon>
        <taxon>Dikarya</taxon>
        <taxon>Basidiomycota</taxon>
        <taxon>Ustilaginomycotina</taxon>
        <taxon>Exobasidiomycetes</taxon>
        <taxon>Tilletiales</taxon>
        <taxon>Tilletiaceae</taxon>
        <taxon>Tilletia</taxon>
    </lineage>
</organism>
<dbReference type="GO" id="GO:0003677">
    <property type="term" value="F:DNA binding"/>
    <property type="evidence" value="ECO:0007669"/>
    <property type="project" value="InterPro"/>
</dbReference>
<reference evidence="3" key="2">
    <citation type="journal article" date="2019" name="IMA Fungus">
        <title>Genome sequencing and comparison of five Tilletia species to identify candidate genes for the detection of regulated species infecting wheat.</title>
        <authorList>
            <person name="Nguyen H.D.T."/>
            <person name="Sultana T."/>
            <person name="Kesanakurti P."/>
            <person name="Hambleton S."/>
        </authorList>
    </citation>
    <scope>NUCLEOTIDE SEQUENCE</scope>
    <source>
        <strain evidence="3">DAOMC 238032</strain>
    </source>
</reference>
<evidence type="ECO:0000313" key="3">
    <source>
        <dbReference type="EMBL" id="KAE8257344.1"/>
    </source>
</evidence>
<dbReference type="GO" id="GO:0015074">
    <property type="term" value="P:DNA integration"/>
    <property type="evidence" value="ECO:0007669"/>
    <property type="project" value="InterPro"/>
</dbReference>
<dbReference type="AlphaFoldDB" id="A0A8T8TAD2"/>
<keyword evidence="1" id="KW-0233">DNA recombination</keyword>
<dbReference type="Gene3D" id="1.10.443.10">
    <property type="entry name" value="Intergrase catalytic core"/>
    <property type="match status" value="1"/>
</dbReference>
<accession>A0A8T8TAD2</accession>
<sequence length="481" mass="54140">MSKAARARQPGGRSALKAAMDAQTPEEAIKHLEAAKQTWRESEDIVDTFATAWRLRFSFLQEYGWYCARYYPGVDPWEDDENLLDRMSSYLQFRLENVPGSKGEGTKVKARTLDFWRGMLLSGLVEMIPEARRVAELLRGVRADHKDGYAYRLRIFTVALARKYDLVLHGDDCKFYGRPELTLLLFALERRLNRTPFAAQSSLQLYTLLLFSFYTGVRPSSLVQTEKTSGYAKVEDIVVFKRSLFEFTVQFNVKNLKGFSGALTRGIKQTWLLHSVTKLIMRGVLFDGDSGERVSDLDAFLHSRTNKFTCVGDAPLFLGGSQGLSKLGDKPLSGSAMARQIHSLCGEAGLPSVGSYAFRHNQGNRMSVMLGAEAAKMALSHDLEKDVTRRHYTHDTANVNWTALALEEDLSDEMKDRIRRSNTFFLQWSGFAARSVVAALRDTDDATDLTAPQGSPKAARIEKLKIDRSAKLTDQEKEDLE</sequence>